<feature type="compositionally biased region" description="Basic and acidic residues" evidence="1">
    <location>
        <begin position="1"/>
        <end position="11"/>
    </location>
</feature>
<dbReference type="AlphaFoldDB" id="A0A136J238"/>
<feature type="compositionally biased region" description="Low complexity" evidence="1">
    <location>
        <begin position="19"/>
        <end position="37"/>
    </location>
</feature>
<keyword evidence="3" id="KW-1185">Reference proteome</keyword>
<feature type="region of interest" description="Disordered" evidence="1">
    <location>
        <begin position="1"/>
        <end position="37"/>
    </location>
</feature>
<protein>
    <submittedName>
        <fullName evidence="2">Uncharacterized protein</fullName>
    </submittedName>
</protein>
<dbReference type="EMBL" id="KQ964251">
    <property type="protein sequence ID" value="KXJ91154.1"/>
    <property type="molecule type" value="Genomic_DNA"/>
</dbReference>
<organism evidence="2 3">
    <name type="scientific">Microdochium bolleyi</name>
    <dbReference type="NCBI Taxonomy" id="196109"/>
    <lineage>
        <taxon>Eukaryota</taxon>
        <taxon>Fungi</taxon>
        <taxon>Dikarya</taxon>
        <taxon>Ascomycota</taxon>
        <taxon>Pezizomycotina</taxon>
        <taxon>Sordariomycetes</taxon>
        <taxon>Xylariomycetidae</taxon>
        <taxon>Xylariales</taxon>
        <taxon>Microdochiaceae</taxon>
        <taxon>Microdochium</taxon>
    </lineage>
</organism>
<name>A0A136J238_9PEZI</name>
<gene>
    <name evidence="2" type="ORF">Micbo1qcDRAFT_226018</name>
</gene>
<accession>A0A136J238</accession>
<evidence type="ECO:0000256" key="1">
    <source>
        <dbReference type="SAM" id="MobiDB-lite"/>
    </source>
</evidence>
<dbReference type="InParanoid" id="A0A136J238"/>
<reference evidence="3" key="1">
    <citation type="submission" date="2016-02" db="EMBL/GenBank/DDBJ databases">
        <title>Draft genome sequence of Microdochium bolleyi, a fungal endophyte of beachgrass.</title>
        <authorList>
            <consortium name="DOE Joint Genome Institute"/>
            <person name="David A.S."/>
            <person name="May G."/>
            <person name="Haridas S."/>
            <person name="Lim J."/>
            <person name="Wang M."/>
            <person name="Labutti K."/>
            <person name="Lipzen A."/>
            <person name="Barry K."/>
            <person name="Grigoriev I.V."/>
        </authorList>
    </citation>
    <scope>NUCLEOTIDE SEQUENCE [LARGE SCALE GENOMIC DNA]</scope>
    <source>
        <strain evidence="3">J235TASD1</strain>
    </source>
</reference>
<feature type="non-terminal residue" evidence="2">
    <location>
        <position position="1"/>
    </location>
</feature>
<sequence>SAHELPGHEAGEDNEGLAGNVVTSTTTGSSNRNGSWSNGTGSGRILCLWSRLDDRRCRGWLDDRRCRGWGRRTWRTWRTRTRCWHHRGRRSLHGRLRIRCDRSRGVGSWRSSLGARGLRHRGRPVSASGAAGLVPVLAVRVVVAMVRGGGRRVRVMCVVVAVRCRAVGTVRGPPTMVTILVGSCLRASEYTSQDDSGGESHDERRLVRGLGKASDGRLTRRRTGSAMSWHSDHIYRTELAPFFYRNQSSVWTED</sequence>
<evidence type="ECO:0000313" key="3">
    <source>
        <dbReference type="Proteomes" id="UP000070501"/>
    </source>
</evidence>
<dbReference type="Proteomes" id="UP000070501">
    <property type="component" value="Unassembled WGS sequence"/>
</dbReference>
<evidence type="ECO:0000313" key="2">
    <source>
        <dbReference type="EMBL" id="KXJ91154.1"/>
    </source>
</evidence>
<proteinExistence type="predicted"/>